<feature type="region of interest" description="Disordered" evidence="1">
    <location>
        <begin position="25"/>
        <end position="83"/>
    </location>
</feature>
<evidence type="ECO:0000256" key="2">
    <source>
        <dbReference type="SAM" id="SignalP"/>
    </source>
</evidence>
<dbReference type="AlphaFoldDB" id="A0AAV7QZ82"/>
<dbReference type="GO" id="GO:0005615">
    <property type="term" value="C:extracellular space"/>
    <property type="evidence" value="ECO:0007669"/>
    <property type="project" value="TreeGrafter"/>
</dbReference>
<dbReference type="PANTHER" id="PTHR46130">
    <property type="entry name" value="LAMGL DOMAIN-CONTAINING PROTEIN"/>
    <property type="match status" value="1"/>
</dbReference>
<dbReference type="Proteomes" id="UP001066276">
    <property type="component" value="Chromosome 6"/>
</dbReference>
<dbReference type="PANTHER" id="PTHR46130:SF2">
    <property type="entry name" value="PAPPALYSIN-1"/>
    <property type="match status" value="1"/>
</dbReference>
<feature type="signal peptide" evidence="2">
    <location>
        <begin position="1"/>
        <end position="18"/>
    </location>
</feature>
<comment type="caution">
    <text evidence="3">The sequence shown here is derived from an EMBL/GenBank/DDBJ whole genome shotgun (WGS) entry which is preliminary data.</text>
</comment>
<name>A0AAV7QZ82_PLEWA</name>
<dbReference type="GO" id="GO:0007166">
    <property type="term" value="P:cell surface receptor signaling pathway"/>
    <property type="evidence" value="ECO:0007669"/>
    <property type="project" value="TreeGrafter"/>
</dbReference>
<feature type="chain" id="PRO_5043798596" evidence="2">
    <location>
        <begin position="19"/>
        <end position="133"/>
    </location>
</feature>
<dbReference type="GO" id="GO:0006508">
    <property type="term" value="P:proteolysis"/>
    <property type="evidence" value="ECO:0007669"/>
    <property type="project" value="TreeGrafter"/>
</dbReference>
<protein>
    <submittedName>
        <fullName evidence="3">Uncharacterized protein</fullName>
    </submittedName>
</protein>
<proteinExistence type="predicted"/>
<organism evidence="3 4">
    <name type="scientific">Pleurodeles waltl</name>
    <name type="common">Iberian ribbed newt</name>
    <dbReference type="NCBI Taxonomy" id="8319"/>
    <lineage>
        <taxon>Eukaryota</taxon>
        <taxon>Metazoa</taxon>
        <taxon>Chordata</taxon>
        <taxon>Craniata</taxon>
        <taxon>Vertebrata</taxon>
        <taxon>Euteleostomi</taxon>
        <taxon>Amphibia</taxon>
        <taxon>Batrachia</taxon>
        <taxon>Caudata</taxon>
        <taxon>Salamandroidea</taxon>
        <taxon>Salamandridae</taxon>
        <taxon>Pleurodelinae</taxon>
        <taxon>Pleurodeles</taxon>
    </lineage>
</organism>
<dbReference type="InterPro" id="IPR043543">
    <property type="entry name" value="PAPPA/PAPPA2"/>
</dbReference>
<feature type="compositionally biased region" description="Low complexity" evidence="1">
    <location>
        <begin position="51"/>
        <end position="62"/>
    </location>
</feature>
<evidence type="ECO:0000313" key="4">
    <source>
        <dbReference type="Proteomes" id="UP001066276"/>
    </source>
</evidence>
<evidence type="ECO:0000313" key="3">
    <source>
        <dbReference type="EMBL" id="KAJ1145827.1"/>
    </source>
</evidence>
<reference evidence="3" key="1">
    <citation type="journal article" date="2022" name="bioRxiv">
        <title>Sequencing and chromosome-scale assembly of the giantPleurodeles waltlgenome.</title>
        <authorList>
            <person name="Brown T."/>
            <person name="Elewa A."/>
            <person name="Iarovenko S."/>
            <person name="Subramanian E."/>
            <person name="Araus A.J."/>
            <person name="Petzold A."/>
            <person name="Susuki M."/>
            <person name="Suzuki K.-i.T."/>
            <person name="Hayashi T."/>
            <person name="Toyoda A."/>
            <person name="Oliveira C."/>
            <person name="Osipova E."/>
            <person name="Leigh N.D."/>
            <person name="Simon A."/>
            <person name="Yun M.H."/>
        </authorList>
    </citation>
    <scope>NUCLEOTIDE SEQUENCE</scope>
    <source>
        <strain evidence="3">20211129_DDA</strain>
        <tissue evidence="3">Liver</tissue>
    </source>
</reference>
<accession>A0AAV7QZ82</accession>
<dbReference type="EMBL" id="JANPWB010000010">
    <property type="protein sequence ID" value="KAJ1145827.1"/>
    <property type="molecule type" value="Genomic_DNA"/>
</dbReference>
<evidence type="ECO:0000256" key="1">
    <source>
        <dbReference type="SAM" id="MobiDB-lite"/>
    </source>
</evidence>
<sequence length="133" mass="14775">MRLCALLLPLGLLCAALAAGHRCGMDEQSLRARRDTRRPRPSSDPRDACATSLSRGRRSTSGLEHRHSHHRPRPPRGAPEQRALYFNGHGGQLRLRAGYELPRDSFTLQVWLRPDGGQRSPAVIAGRCHRVGT</sequence>
<keyword evidence="4" id="KW-1185">Reference proteome</keyword>
<dbReference type="GO" id="GO:0004222">
    <property type="term" value="F:metalloendopeptidase activity"/>
    <property type="evidence" value="ECO:0007669"/>
    <property type="project" value="TreeGrafter"/>
</dbReference>
<keyword evidence="2" id="KW-0732">Signal</keyword>
<gene>
    <name evidence="3" type="ORF">NDU88_012111</name>
</gene>